<dbReference type="AlphaFoldDB" id="A0AAD5X0M2"/>
<proteinExistence type="predicted"/>
<evidence type="ECO:0000256" key="1">
    <source>
        <dbReference type="SAM" id="MobiDB-lite"/>
    </source>
</evidence>
<feature type="region of interest" description="Disordered" evidence="1">
    <location>
        <begin position="451"/>
        <end position="487"/>
    </location>
</feature>
<evidence type="ECO:0000313" key="3">
    <source>
        <dbReference type="Proteomes" id="UP001212841"/>
    </source>
</evidence>
<dbReference type="Proteomes" id="UP001212841">
    <property type="component" value="Unassembled WGS sequence"/>
</dbReference>
<feature type="non-terminal residue" evidence="2">
    <location>
        <position position="543"/>
    </location>
</feature>
<gene>
    <name evidence="2" type="ORF">HK097_003426</name>
</gene>
<name>A0AAD5X0M2_9FUNG</name>
<reference evidence="2" key="1">
    <citation type="submission" date="2020-05" db="EMBL/GenBank/DDBJ databases">
        <title>Phylogenomic resolution of chytrid fungi.</title>
        <authorList>
            <person name="Stajich J.E."/>
            <person name="Amses K."/>
            <person name="Simmons R."/>
            <person name="Seto K."/>
            <person name="Myers J."/>
            <person name="Bonds A."/>
            <person name="Quandt C.A."/>
            <person name="Barry K."/>
            <person name="Liu P."/>
            <person name="Grigoriev I."/>
            <person name="Longcore J.E."/>
            <person name="James T.Y."/>
        </authorList>
    </citation>
    <scope>NUCLEOTIDE SEQUENCE</scope>
    <source>
        <strain evidence="2">JEL0318</strain>
    </source>
</reference>
<dbReference type="InterPro" id="IPR000048">
    <property type="entry name" value="IQ_motif_EF-hand-BS"/>
</dbReference>
<dbReference type="PROSITE" id="PS50096">
    <property type="entry name" value="IQ"/>
    <property type="match status" value="1"/>
</dbReference>
<dbReference type="EMBL" id="JADGJD010001802">
    <property type="protein sequence ID" value="KAJ3037743.1"/>
    <property type="molecule type" value="Genomic_DNA"/>
</dbReference>
<protein>
    <submittedName>
        <fullName evidence="2">Uncharacterized protein</fullName>
    </submittedName>
</protein>
<evidence type="ECO:0000313" key="2">
    <source>
        <dbReference type="EMBL" id="KAJ3037743.1"/>
    </source>
</evidence>
<feature type="region of interest" description="Disordered" evidence="1">
    <location>
        <begin position="1"/>
        <end position="28"/>
    </location>
</feature>
<feature type="compositionally biased region" description="Low complexity" evidence="1">
    <location>
        <begin position="402"/>
        <end position="423"/>
    </location>
</feature>
<dbReference type="CDD" id="cd23767">
    <property type="entry name" value="IQCD"/>
    <property type="match status" value="1"/>
</dbReference>
<sequence>MSYPSLSTSVAPPTRPTAIQPPTGIPPQQPHHFPTQTNTKLYAAAVSGGIRGTTTTSASTPIPAEVHAPFLLNSTDPLLALGVQGGLVGSSYLNTFQPSSTVPPPPGMEHQALNHSTAGFQPNTFTLLNDAVSLGVLSPLSGTLPRAEDENILKATMKIQHWFRRKRQAKYNQPANHAAATKFQAAFRGFRARKRTLTSIQAQFATLQSELHAKDAHIAKMTADLRQAMLEQMELAKTVQAFRKQLTEITMPYELRLSSKDKQIEALSHELQNLVGVNNELRQKLGNNQIEMMRLGVRDDAGAKNQYIFALQRETEDLRGQLSDLRTTNEADSIRLSLKDQEIQELRMHMSEAKRTLRSELAGRTNEVEELRVRLSQVGMNNGAESANGSNGVSPMMQIGQVGMRQQQQQHLQQSQPPTAPAAEPEEERVATPANVQSAAVKSIWAPVDSSFSRDSLKSNPDTLYSNASSKSSTPTLENIPTAHGSRVPSTSIIAKSIWAPFDSGMDLQGLIPPQQQAHHAGLADLQMGMVSGQQAQMNMPIG</sequence>
<organism evidence="2 3">
    <name type="scientific">Rhizophlyctis rosea</name>
    <dbReference type="NCBI Taxonomy" id="64517"/>
    <lineage>
        <taxon>Eukaryota</taxon>
        <taxon>Fungi</taxon>
        <taxon>Fungi incertae sedis</taxon>
        <taxon>Chytridiomycota</taxon>
        <taxon>Chytridiomycota incertae sedis</taxon>
        <taxon>Chytridiomycetes</taxon>
        <taxon>Rhizophlyctidales</taxon>
        <taxon>Rhizophlyctidaceae</taxon>
        <taxon>Rhizophlyctis</taxon>
    </lineage>
</organism>
<feature type="compositionally biased region" description="Polar residues" evidence="1">
    <location>
        <begin position="451"/>
        <end position="479"/>
    </location>
</feature>
<feature type="region of interest" description="Disordered" evidence="1">
    <location>
        <begin position="402"/>
        <end position="435"/>
    </location>
</feature>
<comment type="caution">
    <text evidence="2">The sequence shown here is derived from an EMBL/GenBank/DDBJ whole genome shotgun (WGS) entry which is preliminary data.</text>
</comment>
<dbReference type="SMART" id="SM00015">
    <property type="entry name" value="IQ"/>
    <property type="match status" value="1"/>
</dbReference>
<accession>A0AAD5X0M2</accession>
<keyword evidence="3" id="KW-1185">Reference proteome</keyword>
<dbReference type="Pfam" id="PF00612">
    <property type="entry name" value="IQ"/>
    <property type="match status" value="1"/>
</dbReference>
<feature type="compositionally biased region" description="Polar residues" evidence="1">
    <location>
        <begin position="1"/>
        <end position="11"/>
    </location>
</feature>